<reference evidence="3" key="1">
    <citation type="submission" date="2016-10" db="EMBL/GenBank/DDBJ databases">
        <authorList>
            <person name="Varghese N."/>
            <person name="Submissions S."/>
        </authorList>
    </citation>
    <scope>NUCLEOTIDE SEQUENCE [LARGE SCALE GENOMIC DNA]</scope>
    <source>
        <strain evidence="3">DSM 24536</strain>
    </source>
</reference>
<evidence type="ECO:0000313" key="3">
    <source>
        <dbReference type="Proteomes" id="UP000199226"/>
    </source>
</evidence>
<feature type="region of interest" description="Disordered" evidence="1">
    <location>
        <begin position="19"/>
        <end position="57"/>
    </location>
</feature>
<evidence type="ECO:0000256" key="1">
    <source>
        <dbReference type="SAM" id="MobiDB-lite"/>
    </source>
</evidence>
<dbReference type="AlphaFoldDB" id="A0A1G9Q7J9"/>
<keyword evidence="3" id="KW-1185">Reference proteome</keyword>
<dbReference type="RefSeq" id="WP_176767616.1">
    <property type="nucleotide sequence ID" value="NZ_FNHH01000005.1"/>
</dbReference>
<protein>
    <submittedName>
        <fullName evidence="2">Uncharacterized protein</fullName>
    </submittedName>
</protein>
<dbReference type="Proteomes" id="UP000199226">
    <property type="component" value="Unassembled WGS sequence"/>
</dbReference>
<dbReference type="EMBL" id="FNHH01000005">
    <property type="protein sequence ID" value="SDM06920.1"/>
    <property type="molecule type" value="Genomic_DNA"/>
</dbReference>
<accession>A0A1G9Q7J9</accession>
<dbReference type="STRING" id="990371.SAMN05421813_105152"/>
<sequence>MIEFLIAILLGLACNTGNTIGNEDLPSGNNTEYSTLDDGIIGETGGENGQIPPPPQP</sequence>
<gene>
    <name evidence="2" type="ORF">SAMN05421813_105152</name>
</gene>
<proteinExistence type="predicted"/>
<name>A0A1G9Q7J9_9SPHI</name>
<feature type="compositionally biased region" description="Polar residues" evidence="1">
    <location>
        <begin position="19"/>
        <end position="34"/>
    </location>
</feature>
<evidence type="ECO:0000313" key="2">
    <source>
        <dbReference type="EMBL" id="SDM06920.1"/>
    </source>
</evidence>
<organism evidence="2 3">
    <name type="scientific">Daejeonella rubra</name>
    <dbReference type="NCBI Taxonomy" id="990371"/>
    <lineage>
        <taxon>Bacteria</taxon>
        <taxon>Pseudomonadati</taxon>
        <taxon>Bacteroidota</taxon>
        <taxon>Sphingobacteriia</taxon>
        <taxon>Sphingobacteriales</taxon>
        <taxon>Sphingobacteriaceae</taxon>
        <taxon>Daejeonella</taxon>
    </lineage>
</organism>